<dbReference type="AlphaFoldDB" id="A0A160V9L5"/>
<dbReference type="InterPro" id="IPR046373">
    <property type="entry name" value="Acyl-CoA_Oxase/DH_mid-dom_sf"/>
</dbReference>
<sequence>MPRSDFEIIDNWFVSGLRGTGSKDIVVEDAFIPNHRVLDVHGVGDGSGTGWELHGQDRYRMPIPVLMGWDLVAPAIGMAQSMIDEFTARIIGTSGPGRTADSPAIHLRLSEASAEVDAGMALMRSDIKEMFEKARTGDPFTPLDRARFRRDKAFVVQLGLRAVNRLFDLSGGHALFESVVIQRIHRDMQAAAHRDGLIMDLGGQQYGRVALGLEPDGRV</sequence>
<dbReference type="SUPFAM" id="SSF47203">
    <property type="entry name" value="Acyl-CoA dehydrogenase C-terminal domain-like"/>
    <property type="match status" value="1"/>
</dbReference>
<name>A0A160V9L5_9ZZZZ</name>
<organism evidence="3">
    <name type="scientific">hydrothermal vent metagenome</name>
    <dbReference type="NCBI Taxonomy" id="652676"/>
    <lineage>
        <taxon>unclassified sequences</taxon>
        <taxon>metagenomes</taxon>
        <taxon>ecological metagenomes</taxon>
    </lineage>
</organism>
<keyword evidence="1" id="KW-0560">Oxidoreductase</keyword>
<accession>A0A160V9L5</accession>
<dbReference type="Gene3D" id="1.20.140.10">
    <property type="entry name" value="Butyryl-CoA Dehydrogenase, subunit A, domain 3"/>
    <property type="match status" value="1"/>
</dbReference>
<dbReference type="EMBL" id="FAXA01000290">
    <property type="protein sequence ID" value="CUV02699.1"/>
    <property type="molecule type" value="Genomic_DNA"/>
</dbReference>
<feature type="domain" description="Acyl-CoA dehydrogenase C-terminal" evidence="2">
    <location>
        <begin position="72"/>
        <end position="192"/>
    </location>
</feature>
<protein>
    <submittedName>
        <fullName evidence="3">p-hydroxyphenylacetate hydroxylase C2:oxygenase component</fullName>
    </submittedName>
</protein>
<proteinExistence type="predicted"/>
<dbReference type="InterPro" id="IPR036250">
    <property type="entry name" value="AcylCo_DH-like_C"/>
</dbReference>
<evidence type="ECO:0000259" key="2">
    <source>
        <dbReference type="Pfam" id="PF08028"/>
    </source>
</evidence>
<dbReference type="Pfam" id="PF08028">
    <property type="entry name" value="Acyl-CoA_dh_2"/>
    <property type="match status" value="1"/>
</dbReference>
<evidence type="ECO:0000313" key="3">
    <source>
        <dbReference type="EMBL" id="CUV02699.1"/>
    </source>
</evidence>
<dbReference type="GO" id="GO:0016627">
    <property type="term" value="F:oxidoreductase activity, acting on the CH-CH group of donors"/>
    <property type="evidence" value="ECO:0007669"/>
    <property type="project" value="InterPro"/>
</dbReference>
<gene>
    <name evidence="3" type="ORF">MGWOODY_Clf1166</name>
</gene>
<reference evidence="3" key="1">
    <citation type="submission" date="2015-10" db="EMBL/GenBank/DDBJ databases">
        <authorList>
            <person name="Gilbert D.G."/>
        </authorList>
    </citation>
    <scope>NUCLEOTIDE SEQUENCE</scope>
</reference>
<dbReference type="Gene3D" id="2.40.110.10">
    <property type="entry name" value="Butyryl-CoA Dehydrogenase, subunit A, domain 2"/>
    <property type="match status" value="1"/>
</dbReference>
<evidence type="ECO:0000256" key="1">
    <source>
        <dbReference type="ARBA" id="ARBA00023002"/>
    </source>
</evidence>
<dbReference type="InterPro" id="IPR013107">
    <property type="entry name" value="Acyl-CoA_DH_C"/>
</dbReference>